<feature type="compositionally biased region" description="Basic and acidic residues" evidence="1">
    <location>
        <begin position="34"/>
        <end position="50"/>
    </location>
</feature>
<reference evidence="2 3" key="1">
    <citation type="journal article" date="2010" name="Science">
        <title>Genomic comparison of the ants Camponotus floridanus and Harpegnathos saltator.</title>
        <authorList>
            <person name="Bonasio R."/>
            <person name="Zhang G."/>
            <person name="Ye C."/>
            <person name="Mutti N.S."/>
            <person name="Fang X."/>
            <person name="Qin N."/>
            <person name="Donahue G."/>
            <person name="Yang P."/>
            <person name="Li Q."/>
            <person name="Li C."/>
            <person name="Zhang P."/>
            <person name="Huang Z."/>
            <person name="Berger S.L."/>
            <person name="Reinberg D."/>
            <person name="Wang J."/>
            <person name="Liebig J."/>
        </authorList>
    </citation>
    <scope>NUCLEOTIDE SEQUENCE [LARGE SCALE GENOMIC DNA]</scope>
    <source>
        <strain evidence="3">C129</strain>
    </source>
</reference>
<evidence type="ECO:0000313" key="2">
    <source>
        <dbReference type="EMBL" id="EFN68725.1"/>
    </source>
</evidence>
<evidence type="ECO:0000256" key="1">
    <source>
        <dbReference type="SAM" id="MobiDB-lite"/>
    </source>
</evidence>
<protein>
    <submittedName>
        <fullName evidence="2">Uncharacterized protein</fullName>
    </submittedName>
</protein>
<evidence type="ECO:0000313" key="3">
    <source>
        <dbReference type="Proteomes" id="UP000000311"/>
    </source>
</evidence>
<feature type="region of interest" description="Disordered" evidence="1">
    <location>
        <begin position="1"/>
        <end position="65"/>
    </location>
</feature>
<name>E2ACW8_CAMFO</name>
<proteinExistence type="predicted"/>
<organism evidence="3">
    <name type="scientific">Camponotus floridanus</name>
    <name type="common">Florida carpenter ant</name>
    <dbReference type="NCBI Taxonomy" id="104421"/>
    <lineage>
        <taxon>Eukaryota</taxon>
        <taxon>Metazoa</taxon>
        <taxon>Ecdysozoa</taxon>
        <taxon>Arthropoda</taxon>
        <taxon>Hexapoda</taxon>
        <taxon>Insecta</taxon>
        <taxon>Pterygota</taxon>
        <taxon>Neoptera</taxon>
        <taxon>Endopterygota</taxon>
        <taxon>Hymenoptera</taxon>
        <taxon>Apocrita</taxon>
        <taxon>Aculeata</taxon>
        <taxon>Formicoidea</taxon>
        <taxon>Formicidae</taxon>
        <taxon>Formicinae</taxon>
        <taxon>Camponotus</taxon>
    </lineage>
</organism>
<sequence length="129" mass="15239">MGHYELKAASSSCHSPRDTRRRRGPFFSRPRFASRLEKARPADLIREPQPSKHPRRTPPIPFLSSLGSRNFGAPWKKVATRRVPEWQVKIHSRRHEDRPGLLVPDPFSPLSRHDFRETVISRKRTEQWW</sequence>
<gene>
    <name evidence="2" type="ORF">EAG_07973</name>
</gene>
<dbReference type="Proteomes" id="UP000000311">
    <property type="component" value="Unassembled WGS sequence"/>
</dbReference>
<dbReference type="InParanoid" id="E2ACW8"/>
<dbReference type="AlphaFoldDB" id="E2ACW8"/>
<keyword evidence="3" id="KW-1185">Reference proteome</keyword>
<dbReference type="EMBL" id="GL438586">
    <property type="protein sequence ID" value="EFN68725.1"/>
    <property type="molecule type" value="Genomic_DNA"/>
</dbReference>
<accession>E2ACW8</accession>